<dbReference type="PROSITE" id="PS50931">
    <property type="entry name" value="HTH_LYSR"/>
    <property type="match status" value="1"/>
</dbReference>
<keyword evidence="3" id="KW-0238">DNA-binding</keyword>
<evidence type="ECO:0000256" key="4">
    <source>
        <dbReference type="ARBA" id="ARBA00023163"/>
    </source>
</evidence>
<dbReference type="InterPro" id="IPR036390">
    <property type="entry name" value="WH_DNA-bd_sf"/>
</dbReference>
<evidence type="ECO:0000256" key="3">
    <source>
        <dbReference type="ARBA" id="ARBA00023125"/>
    </source>
</evidence>
<dbReference type="STRING" id="1391654.AKJ09_09302"/>
<dbReference type="RefSeq" id="WP_146653525.1">
    <property type="nucleotide sequence ID" value="NZ_CP012333.1"/>
</dbReference>
<dbReference type="SUPFAM" id="SSF46785">
    <property type="entry name" value="Winged helix' DNA-binding domain"/>
    <property type="match status" value="1"/>
</dbReference>
<dbReference type="CDD" id="cd08422">
    <property type="entry name" value="PBP2_CrgA_like"/>
    <property type="match status" value="1"/>
</dbReference>
<organism evidence="6 7">
    <name type="scientific">Labilithrix luteola</name>
    <dbReference type="NCBI Taxonomy" id="1391654"/>
    <lineage>
        <taxon>Bacteria</taxon>
        <taxon>Pseudomonadati</taxon>
        <taxon>Myxococcota</taxon>
        <taxon>Polyangia</taxon>
        <taxon>Polyangiales</taxon>
        <taxon>Labilitrichaceae</taxon>
        <taxon>Labilithrix</taxon>
    </lineage>
</organism>
<evidence type="ECO:0000259" key="5">
    <source>
        <dbReference type="PROSITE" id="PS50931"/>
    </source>
</evidence>
<sequence>MKRRVAEDATLVEDVSDLRAFCLVADLRSLTAAAKVLRESKATVSRRLSRLESSLGVRLLERSPRLVKATEDGLAYRARVGEVLELLGDANANARRDRAEPAGVLRVTSATEFNSVLAPLVVSFAEHHPKVRIEMLVTNAALDFDADKLDFAFRISFRLPDSALIAHKLVDLEASLVASPGYLRKRGVPKTPDALAGHPIIFMQTNREIVLPFKQVSTGRSTSYRVVPSALTTTDMNFVVELAAAGGGIGIVPSVAVERELSSRRLTRVLDDYALGGASLWLLHRGGSFLPSKVRAFRDFVLETFRARARRHSRPATETRG</sequence>
<dbReference type="AlphaFoldDB" id="A0A0K1QA71"/>
<evidence type="ECO:0000256" key="2">
    <source>
        <dbReference type="ARBA" id="ARBA00023015"/>
    </source>
</evidence>
<reference evidence="6 7" key="1">
    <citation type="submission" date="2015-08" db="EMBL/GenBank/DDBJ databases">
        <authorList>
            <person name="Babu N.S."/>
            <person name="Beckwith C.J."/>
            <person name="Beseler K.G."/>
            <person name="Brison A."/>
            <person name="Carone J.V."/>
            <person name="Caskin T.P."/>
            <person name="Diamond M."/>
            <person name="Durham M.E."/>
            <person name="Foxe J.M."/>
            <person name="Go M."/>
            <person name="Henderson B.A."/>
            <person name="Jones I.B."/>
            <person name="McGettigan J.A."/>
            <person name="Micheletti S.J."/>
            <person name="Nasrallah M.E."/>
            <person name="Ortiz D."/>
            <person name="Piller C.R."/>
            <person name="Privatt S.R."/>
            <person name="Schneider S.L."/>
            <person name="Sharp S."/>
            <person name="Smith T.C."/>
            <person name="Stanton J.D."/>
            <person name="Ullery H.E."/>
            <person name="Wilson R.J."/>
            <person name="Serrano M.G."/>
            <person name="Buck G."/>
            <person name="Lee V."/>
            <person name="Wang Y."/>
            <person name="Carvalho R."/>
            <person name="Voegtly L."/>
            <person name="Shi R."/>
            <person name="Duckworth R."/>
            <person name="Johnson A."/>
            <person name="Loviza R."/>
            <person name="Walstead R."/>
            <person name="Shah Z."/>
            <person name="Kiflezghi M."/>
            <person name="Wade K."/>
            <person name="Ball S.L."/>
            <person name="Bradley K.W."/>
            <person name="Asai D.J."/>
            <person name="Bowman C.A."/>
            <person name="Russell D.A."/>
            <person name="Pope W.H."/>
            <person name="Jacobs-Sera D."/>
            <person name="Hendrix R.W."/>
            <person name="Hatfull G.F."/>
        </authorList>
    </citation>
    <scope>NUCLEOTIDE SEQUENCE [LARGE SCALE GENOMIC DNA]</scope>
    <source>
        <strain evidence="6 7">DSM 27648</strain>
    </source>
</reference>
<evidence type="ECO:0000313" key="6">
    <source>
        <dbReference type="EMBL" id="AKV02639.1"/>
    </source>
</evidence>
<dbReference type="Gene3D" id="3.40.190.290">
    <property type="match status" value="1"/>
</dbReference>
<dbReference type="KEGG" id="llu:AKJ09_09302"/>
<dbReference type="InterPro" id="IPR000847">
    <property type="entry name" value="LysR_HTH_N"/>
</dbReference>
<dbReference type="InterPro" id="IPR058163">
    <property type="entry name" value="LysR-type_TF_proteobact-type"/>
</dbReference>
<dbReference type="Pfam" id="PF00126">
    <property type="entry name" value="HTH_1"/>
    <property type="match status" value="1"/>
</dbReference>
<evidence type="ECO:0000256" key="1">
    <source>
        <dbReference type="ARBA" id="ARBA00009437"/>
    </source>
</evidence>
<keyword evidence="2" id="KW-0805">Transcription regulation</keyword>
<dbReference type="EMBL" id="CP012333">
    <property type="protein sequence ID" value="AKV02639.1"/>
    <property type="molecule type" value="Genomic_DNA"/>
</dbReference>
<accession>A0A0K1QA71</accession>
<proteinExistence type="inferred from homology"/>
<name>A0A0K1QA71_9BACT</name>
<dbReference type="Gene3D" id="1.10.10.10">
    <property type="entry name" value="Winged helix-like DNA-binding domain superfamily/Winged helix DNA-binding domain"/>
    <property type="match status" value="1"/>
</dbReference>
<protein>
    <submittedName>
        <fullName evidence="6">Transcriptional regulator, LysR family</fullName>
    </submittedName>
</protein>
<evidence type="ECO:0000313" key="7">
    <source>
        <dbReference type="Proteomes" id="UP000064967"/>
    </source>
</evidence>
<dbReference type="Proteomes" id="UP000064967">
    <property type="component" value="Chromosome"/>
</dbReference>
<dbReference type="OrthoDB" id="5416547at2"/>
<dbReference type="InterPro" id="IPR005119">
    <property type="entry name" value="LysR_subst-bd"/>
</dbReference>
<dbReference type="Pfam" id="PF03466">
    <property type="entry name" value="LysR_substrate"/>
    <property type="match status" value="1"/>
</dbReference>
<gene>
    <name evidence="6" type="ORF">AKJ09_09302</name>
</gene>
<dbReference type="InterPro" id="IPR036388">
    <property type="entry name" value="WH-like_DNA-bd_sf"/>
</dbReference>
<keyword evidence="4" id="KW-0804">Transcription</keyword>
<comment type="similarity">
    <text evidence="1">Belongs to the LysR transcriptional regulatory family.</text>
</comment>
<keyword evidence="7" id="KW-1185">Reference proteome</keyword>
<dbReference type="GO" id="GO:0003677">
    <property type="term" value="F:DNA binding"/>
    <property type="evidence" value="ECO:0007669"/>
    <property type="project" value="UniProtKB-KW"/>
</dbReference>
<dbReference type="GO" id="GO:0003700">
    <property type="term" value="F:DNA-binding transcription factor activity"/>
    <property type="evidence" value="ECO:0007669"/>
    <property type="project" value="InterPro"/>
</dbReference>
<feature type="domain" description="HTH lysR-type" evidence="5">
    <location>
        <begin position="13"/>
        <end position="70"/>
    </location>
</feature>
<dbReference type="PANTHER" id="PTHR30537:SF5">
    <property type="entry name" value="HTH-TYPE TRANSCRIPTIONAL ACTIVATOR TTDR-RELATED"/>
    <property type="match status" value="1"/>
</dbReference>
<dbReference type="SUPFAM" id="SSF53850">
    <property type="entry name" value="Periplasmic binding protein-like II"/>
    <property type="match status" value="1"/>
</dbReference>
<dbReference type="PANTHER" id="PTHR30537">
    <property type="entry name" value="HTH-TYPE TRANSCRIPTIONAL REGULATOR"/>
    <property type="match status" value="1"/>
</dbReference>